<dbReference type="Gene3D" id="1.20.120.1750">
    <property type="match status" value="1"/>
</dbReference>
<dbReference type="InterPro" id="IPR017907">
    <property type="entry name" value="Znf_RING_CS"/>
</dbReference>
<dbReference type="EMBL" id="JAWPEI010000008">
    <property type="protein sequence ID" value="KAK4719315.1"/>
    <property type="molecule type" value="Genomic_DNA"/>
</dbReference>
<dbReference type="SMART" id="SM00647">
    <property type="entry name" value="IBR"/>
    <property type="match status" value="1"/>
</dbReference>
<evidence type="ECO:0000256" key="11">
    <source>
        <dbReference type="ARBA" id="ARBA00022833"/>
    </source>
</evidence>
<dbReference type="InterPro" id="IPR031127">
    <property type="entry name" value="E3_UB_ligase_RBR"/>
</dbReference>
<evidence type="ECO:0000259" key="14">
    <source>
        <dbReference type="PROSITE" id="PS51873"/>
    </source>
</evidence>
<dbReference type="Pfam" id="PF01485">
    <property type="entry name" value="IBR"/>
    <property type="match status" value="1"/>
</dbReference>
<keyword evidence="6" id="KW-0808">Transferase</keyword>
<evidence type="ECO:0000256" key="10">
    <source>
        <dbReference type="ARBA" id="ARBA00022786"/>
    </source>
</evidence>
<evidence type="ECO:0000256" key="5">
    <source>
        <dbReference type="ARBA" id="ARBA00012251"/>
    </source>
</evidence>
<dbReference type="PROSITE" id="PS51873">
    <property type="entry name" value="TRIAD"/>
    <property type="match status" value="1"/>
</dbReference>
<evidence type="ECO:0000256" key="9">
    <source>
        <dbReference type="ARBA" id="ARBA00022771"/>
    </source>
</evidence>
<sequence>MSNTFKYQMTNTLNNYQDQEIIMSSTIFNQNSTNSPAEESSVDQPEIGGSSLSFCEICAERKEIDEMFTIESCSHVFCTDCINKHVSIKIQDKIHVVTCPDVCNSWDELLCESLILASQKFYCPYKDCSAMLVNDSDEIVRESECPVCWRLFCAQCHVPWHCGVQCEEFRKMNVDETSREDLMVKELAKAKQCLHMTCRCGSQFCYKCGITWRNNHAC</sequence>
<keyword evidence="10" id="KW-0833">Ubl conjugation pathway</keyword>
<keyword evidence="16" id="KW-1185">Reference proteome</keyword>
<evidence type="ECO:0000256" key="8">
    <source>
        <dbReference type="ARBA" id="ARBA00022737"/>
    </source>
</evidence>
<dbReference type="InterPro" id="IPR044066">
    <property type="entry name" value="TRIAD_supradom"/>
</dbReference>
<keyword evidence="7" id="KW-0479">Metal-binding</keyword>
<dbReference type="InterPro" id="IPR001841">
    <property type="entry name" value="Znf_RING"/>
</dbReference>
<reference evidence="15 16" key="1">
    <citation type="submission" date="2023-10" db="EMBL/GenBank/DDBJ databases">
        <title>Genome-Wide Identification Analysis in wild type Solanum Pinnatisectum Reveals Some Genes Defensing Phytophthora Infestans.</title>
        <authorList>
            <person name="Sun C."/>
        </authorList>
    </citation>
    <scope>NUCLEOTIDE SEQUENCE [LARGE SCALE GENOMIC DNA]</scope>
    <source>
        <strain evidence="15">LQN</strain>
        <tissue evidence="15">Leaf</tissue>
    </source>
</reference>
<dbReference type="SUPFAM" id="SSF57850">
    <property type="entry name" value="RING/U-box"/>
    <property type="match status" value="3"/>
</dbReference>
<evidence type="ECO:0000313" key="15">
    <source>
        <dbReference type="EMBL" id="KAK4719315.1"/>
    </source>
</evidence>
<dbReference type="Gene3D" id="3.30.40.10">
    <property type="entry name" value="Zinc/RING finger domain, C3HC4 (zinc finger)"/>
    <property type="match status" value="1"/>
</dbReference>
<evidence type="ECO:0000313" key="16">
    <source>
        <dbReference type="Proteomes" id="UP001311915"/>
    </source>
</evidence>
<evidence type="ECO:0000256" key="4">
    <source>
        <dbReference type="ARBA" id="ARBA00005884"/>
    </source>
</evidence>
<dbReference type="PANTHER" id="PTHR11685">
    <property type="entry name" value="RBR FAMILY RING FINGER AND IBR DOMAIN-CONTAINING"/>
    <property type="match status" value="1"/>
</dbReference>
<comment type="function">
    <text evidence="3">Might act as an E3 ubiquitin-protein ligase, or as part of E3 complex, which accepts ubiquitin from specific E2 ubiquitin-conjugating enzymes and then transfers it to substrates.</text>
</comment>
<comment type="catalytic activity">
    <reaction evidence="1">
        <text>[E2 ubiquitin-conjugating enzyme]-S-ubiquitinyl-L-cysteine + [acceptor protein]-L-lysine = [E2 ubiquitin-conjugating enzyme]-L-cysteine + [acceptor protein]-N(6)-ubiquitinyl-L-lysine.</text>
        <dbReference type="EC" id="2.3.2.31"/>
    </reaction>
</comment>
<dbReference type="EC" id="2.3.2.31" evidence="5"/>
<evidence type="ECO:0000256" key="7">
    <source>
        <dbReference type="ARBA" id="ARBA00022723"/>
    </source>
</evidence>
<dbReference type="GO" id="GO:0016567">
    <property type="term" value="P:protein ubiquitination"/>
    <property type="evidence" value="ECO:0007669"/>
    <property type="project" value="InterPro"/>
</dbReference>
<feature type="domain" description="RING-type" evidence="14">
    <location>
        <begin position="51"/>
        <end position="218"/>
    </location>
</feature>
<evidence type="ECO:0000259" key="13">
    <source>
        <dbReference type="PROSITE" id="PS50089"/>
    </source>
</evidence>
<evidence type="ECO:0000256" key="3">
    <source>
        <dbReference type="ARBA" id="ARBA00003976"/>
    </source>
</evidence>
<dbReference type="InterPro" id="IPR013083">
    <property type="entry name" value="Znf_RING/FYVE/PHD"/>
</dbReference>
<protein>
    <recommendedName>
        <fullName evidence="5">RBR-type E3 ubiquitin transferase</fullName>
        <ecNumber evidence="5">2.3.2.31</ecNumber>
    </recommendedName>
</protein>
<feature type="domain" description="RING-type" evidence="13">
    <location>
        <begin position="55"/>
        <end position="100"/>
    </location>
</feature>
<keyword evidence="11" id="KW-0862">Zinc</keyword>
<organism evidence="15 16">
    <name type="scientific">Solanum pinnatisectum</name>
    <name type="common">tansyleaf nightshade</name>
    <dbReference type="NCBI Taxonomy" id="50273"/>
    <lineage>
        <taxon>Eukaryota</taxon>
        <taxon>Viridiplantae</taxon>
        <taxon>Streptophyta</taxon>
        <taxon>Embryophyta</taxon>
        <taxon>Tracheophyta</taxon>
        <taxon>Spermatophyta</taxon>
        <taxon>Magnoliopsida</taxon>
        <taxon>eudicotyledons</taxon>
        <taxon>Gunneridae</taxon>
        <taxon>Pentapetalae</taxon>
        <taxon>asterids</taxon>
        <taxon>lamiids</taxon>
        <taxon>Solanales</taxon>
        <taxon>Solanaceae</taxon>
        <taxon>Solanoideae</taxon>
        <taxon>Solaneae</taxon>
        <taxon>Solanum</taxon>
    </lineage>
</organism>
<dbReference type="InterPro" id="IPR002867">
    <property type="entry name" value="IBR_dom"/>
</dbReference>
<keyword evidence="8" id="KW-0677">Repeat</keyword>
<gene>
    <name evidence="15" type="ORF">R3W88_017653</name>
</gene>
<dbReference type="GO" id="GO:0008270">
    <property type="term" value="F:zinc ion binding"/>
    <property type="evidence" value="ECO:0007669"/>
    <property type="project" value="UniProtKB-KW"/>
</dbReference>
<dbReference type="GO" id="GO:0061630">
    <property type="term" value="F:ubiquitin protein ligase activity"/>
    <property type="evidence" value="ECO:0007669"/>
    <property type="project" value="UniProtKB-EC"/>
</dbReference>
<evidence type="ECO:0000256" key="6">
    <source>
        <dbReference type="ARBA" id="ARBA00022679"/>
    </source>
</evidence>
<keyword evidence="9 12" id="KW-0863">Zinc-finger</keyword>
<comment type="caution">
    <text evidence="15">The sequence shown here is derived from an EMBL/GenBank/DDBJ whole genome shotgun (WGS) entry which is preliminary data.</text>
</comment>
<dbReference type="CDD" id="cd22582">
    <property type="entry name" value="BRcat_RBR_unk"/>
    <property type="match status" value="1"/>
</dbReference>
<dbReference type="PROSITE" id="PS50089">
    <property type="entry name" value="ZF_RING_2"/>
    <property type="match status" value="1"/>
</dbReference>
<comment type="cofactor">
    <cofactor evidence="2">
        <name>Zn(2+)</name>
        <dbReference type="ChEBI" id="CHEBI:29105"/>
    </cofactor>
</comment>
<dbReference type="PROSITE" id="PS00518">
    <property type="entry name" value="ZF_RING_1"/>
    <property type="match status" value="1"/>
</dbReference>
<accession>A0AAV9L408</accession>
<evidence type="ECO:0000256" key="1">
    <source>
        <dbReference type="ARBA" id="ARBA00001798"/>
    </source>
</evidence>
<dbReference type="AlphaFoldDB" id="A0AAV9L408"/>
<comment type="similarity">
    <text evidence="4">Belongs to the RBR family. Ariadne subfamily.</text>
</comment>
<evidence type="ECO:0000256" key="2">
    <source>
        <dbReference type="ARBA" id="ARBA00001947"/>
    </source>
</evidence>
<proteinExistence type="inferred from homology"/>
<evidence type="ECO:0000256" key="12">
    <source>
        <dbReference type="PROSITE-ProRule" id="PRU00175"/>
    </source>
</evidence>
<dbReference type="Proteomes" id="UP001311915">
    <property type="component" value="Unassembled WGS sequence"/>
</dbReference>
<name>A0AAV9L408_9SOLN</name>